<keyword evidence="2" id="KW-0378">Hydrolase</keyword>
<dbReference type="EMBL" id="FQUP01000003">
    <property type="protein sequence ID" value="SHG04236.1"/>
    <property type="molecule type" value="Genomic_DNA"/>
</dbReference>
<dbReference type="AlphaFoldDB" id="A0A1M5GKM2"/>
<evidence type="ECO:0000313" key="5">
    <source>
        <dbReference type="EMBL" id="SHG04236.1"/>
    </source>
</evidence>
<organism evidence="5 6">
    <name type="scientific">Kaistia soli DSM 19436</name>
    <dbReference type="NCBI Taxonomy" id="1122133"/>
    <lineage>
        <taxon>Bacteria</taxon>
        <taxon>Pseudomonadati</taxon>
        <taxon>Pseudomonadota</taxon>
        <taxon>Alphaproteobacteria</taxon>
        <taxon>Hyphomicrobiales</taxon>
        <taxon>Kaistiaceae</taxon>
        <taxon>Kaistia</taxon>
    </lineage>
</organism>
<dbReference type="PANTHER" id="PTHR12159">
    <property type="entry name" value="G/T AND G/U MISMATCH-SPECIFIC DNA GLYCOSYLASE"/>
    <property type="match status" value="1"/>
</dbReference>
<gene>
    <name evidence="5" type="ORF">SAMN02745157_3440</name>
</gene>
<evidence type="ECO:0000259" key="4">
    <source>
        <dbReference type="Pfam" id="PF03167"/>
    </source>
</evidence>
<dbReference type="InterPro" id="IPR036895">
    <property type="entry name" value="Uracil-DNA_glycosylase-like_sf"/>
</dbReference>
<feature type="domain" description="Uracil-DNA glycosylase-like" evidence="4">
    <location>
        <begin position="6"/>
        <end position="147"/>
    </location>
</feature>
<proteinExistence type="predicted"/>
<accession>A0A1M5GKM2</accession>
<evidence type="ECO:0000256" key="3">
    <source>
        <dbReference type="ARBA" id="ARBA00023204"/>
    </source>
</evidence>
<dbReference type="GO" id="GO:0006285">
    <property type="term" value="P:base-excision repair, AP site formation"/>
    <property type="evidence" value="ECO:0007669"/>
    <property type="project" value="InterPro"/>
</dbReference>
<dbReference type="InterPro" id="IPR015637">
    <property type="entry name" value="MUG/TDG"/>
</dbReference>
<evidence type="ECO:0000256" key="2">
    <source>
        <dbReference type="ARBA" id="ARBA00022801"/>
    </source>
</evidence>
<sequence>MPVLPDVLADGLDIVFCGTGAGAWSARVGAYYGKPGNKFWPTLHAVGLTPRLLRPAEYPDVLGFGIGLTDVAKEHVGQDDAIDLALVDAAALHKKILRFAPRRIAFTSKRAASLALGRPTGRIAYGLLPDRIGATAVHVMTSPSGAAGSYWSIEPWRELALARRLISPAALAKPLADRASGTA</sequence>
<keyword evidence="6" id="KW-1185">Reference proteome</keyword>
<evidence type="ECO:0000256" key="1">
    <source>
        <dbReference type="ARBA" id="ARBA00022763"/>
    </source>
</evidence>
<dbReference type="Proteomes" id="UP000184485">
    <property type="component" value="Unassembled WGS sequence"/>
</dbReference>
<dbReference type="GO" id="GO:0008263">
    <property type="term" value="F:pyrimidine-specific mismatch base pair DNA N-glycosylase activity"/>
    <property type="evidence" value="ECO:0007669"/>
    <property type="project" value="TreeGrafter"/>
</dbReference>
<dbReference type="GO" id="GO:0004844">
    <property type="term" value="F:uracil DNA N-glycosylase activity"/>
    <property type="evidence" value="ECO:0007669"/>
    <property type="project" value="TreeGrafter"/>
</dbReference>
<dbReference type="SUPFAM" id="SSF52141">
    <property type="entry name" value="Uracil-DNA glycosylase-like"/>
    <property type="match status" value="1"/>
</dbReference>
<keyword evidence="1" id="KW-0227">DNA damage</keyword>
<dbReference type="OrthoDB" id="9799921at2"/>
<protein>
    <submittedName>
        <fullName evidence="5">G/U mismatch-specific uracil-DNA glycosylase</fullName>
    </submittedName>
</protein>
<evidence type="ECO:0000313" key="6">
    <source>
        <dbReference type="Proteomes" id="UP000184485"/>
    </source>
</evidence>
<dbReference type="Pfam" id="PF03167">
    <property type="entry name" value="UDG"/>
    <property type="match status" value="1"/>
</dbReference>
<dbReference type="PANTHER" id="PTHR12159:SF9">
    <property type="entry name" value="G_T MISMATCH-SPECIFIC THYMINE DNA GLYCOSYLASE"/>
    <property type="match status" value="1"/>
</dbReference>
<dbReference type="CDD" id="cd10028">
    <property type="entry name" value="UDG-F2_TDG_MUG"/>
    <property type="match status" value="1"/>
</dbReference>
<dbReference type="Gene3D" id="3.40.470.10">
    <property type="entry name" value="Uracil-DNA glycosylase-like domain"/>
    <property type="match status" value="1"/>
</dbReference>
<dbReference type="InterPro" id="IPR005122">
    <property type="entry name" value="Uracil-DNA_glycosylase-like"/>
</dbReference>
<reference evidence="5 6" key="1">
    <citation type="submission" date="2016-11" db="EMBL/GenBank/DDBJ databases">
        <authorList>
            <person name="Jaros S."/>
            <person name="Januszkiewicz K."/>
            <person name="Wedrychowicz H."/>
        </authorList>
    </citation>
    <scope>NUCLEOTIDE SEQUENCE [LARGE SCALE GENOMIC DNA]</scope>
    <source>
        <strain evidence="5 6">DSM 19436</strain>
    </source>
</reference>
<name>A0A1M5GKM2_9HYPH</name>
<dbReference type="STRING" id="1122133.SAMN02745157_3440"/>
<dbReference type="RefSeq" id="WP_073055063.1">
    <property type="nucleotide sequence ID" value="NZ_FQUP01000003.1"/>
</dbReference>
<keyword evidence="3" id="KW-0234">DNA repair</keyword>